<evidence type="ECO:0000313" key="1">
    <source>
        <dbReference type="EMBL" id="KKN63258.1"/>
    </source>
</evidence>
<name>A0A0F9VBR8_9ZZZZ</name>
<dbReference type="AlphaFoldDB" id="A0A0F9VBR8"/>
<gene>
    <name evidence="1" type="ORF">LCGC14_0503760</name>
</gene>
<proteinExistence type="predicted"/>
<accession>A0A0F9VBR8</accession>
<reference evidence="1" key="1">
    <citation type="journal article" date="2015" name="Nature">
        <title>Complex archaea that bridge the gap between prokaryotes and eukaryotes.</title>
        <authorList>
            <person name="Spang A."/>
            <person name="Saw J.H."/>
            <person name="Jorgensen S.L."/>
            <person name="Zaremba-Niedzwiedzka K."/>
            <person name="Martijn J."/>
            <person name="Lind A.E."/>
            <person name="van Eijk R."/>
            <person name="Schleper C."/>
            <person name="Guy L."/>
            <person name="Ettema T.J."/>
        </authorList>
    </citation>
    <scope>NUCLEOTIDE SEQUENCE</scope>
</reference>
<protein>
    <submittedName>
        <fullName evidence="1">Uncharacterized protein</fullName>
    </submittedName>
</protein>
<sequence length="104" mass="11103">MSAIAAGVFPFKYIEAQGSPVDNSLVIGAGLVKRTLLSYRNFEAPATLKIKVVVGTFQFALNANPVSANPAITTTDDVLEISVDADDVIYFKANAQNDSFNIYG</sequence>
<organism evidence="1">
    <name type="scientific">marine sediment metagenome</name>
    <dbReference type="NCBI Taxonomy" id="412755"/>
    <lineage>
        <taxon>unclassified sequences</taxon>
        <taxon>metagenomes</taxon>
        <taxon>ecological metagenomes</taxon>
    </lineage>
</organism>
<dbReference type="EMBL" id="LAZR01000596">
    <property type="protein sequence ID" value="KKN63258.1"/>
    <property type="molecule type" value="Genomic_DNA"/>
</dbReference>
<comment type="caution">
    <text evidence="1">The sequence shown here is derived from an EMBL/GenBank/DDBJ whole genome shotgun (WGS) entry which is preliminary data.</text>
</comment>